<dbReference type="Pfam" id="PF03009">
    <property type="entry name" value="GDPD"/>
    <property type="match status" value="1"/>
</dbReference>
<comment type="similarity">
    <text evidence="1">Belongs to the glycerophosphoryl diester phosphodiesterase family.</text>
</comment>
<dbReference type="InterPro" id="IPR017946">
    <property type="entry name" value="PLC-like_Pdiesterase_TIM-brl"/>
</dbReference>
<protein>
    <recommendedName>
        <fullName evidence="2">glycerophosphodiester phosphodiesterase</fullName>
        <ecNumber evidence="2">3.1.4.46</ecNumber>
    </recommendedName>
</protein>
<dbReference type="PANTHER" id="PTHR43620:SF7">
    <property type="entry name" value="GLYCEROPHOSPHODIESTER PHOSPHODIESTERASE GDPD5-RELATED"/>
    <property type="match status" value="1"/>
</dbReference>
<reference evidence="9 10" key="1">
    <citation type="submission" date="2024-01" db="EMBL/GenBank/DDBJ databases">
        <title>Hyphobacterium bacterium isolated from marine sediment.</title>
        <authorList>
            <person name="Zhao S."/>
        </authorList>
    </citation>
    <scope>NUCLEOTIDE SEQUENCE [LARGE SCALE GENOMIC DNA]</scope>
    <source>
        <strain evidence="10">HN65</strain>
    </source>
</reference>
<evidence type="ECO:0000256" key="1">
    <source>
        <dbReference type="ARBA" id="ARBA00007277"/>
    </source>
</evidence>
<dbReference type="PROSITE" id="PS51257">
    <property type="entry name" value="PROKAR_LIPOPROTEIN"/>
    <property type="match status" value="1"/>
</dbReference>
<dbReference type="EC" id="3.1.4.46" evidence="2"/>
<dbReference type="EMBL" id="JAZDRP010000011">
    <property type="protein sequence ID" value="MEE2527293.1"/>
    <property type="molecule type" value="Genomic_DNA"/>
</dbReference>
<gene>
    <name evidence="9" type="ORF">V0U79_13080</name>
</gene>
<evidence type="ECO:0000259" key="8">
    <source>
        <dbReference type="PROSITE" id="PS51704"/>
    </source>
</evidence>
<comment type="caution">
    <text evidence="9">The sequence shown here is derived from an EMBL/GenBank/DDBJ whole genome shotgun (WGS) entry which is preliminary data.</text>
</comment>
<name>A0ABU7LTS5_9PROT</name>
<feature type="signal peptide" evidence="7">
    <location>
        <begin position="1"/>
        <end position="19"/>
    </location>
</feature>
<evidence type="ECO:0000256" key="2">
    <source>
        <dbReference type="ARBA" id="ARBA00012247"/>
    </source>
</evidence>
<dbReference type="PANTHER" id="PTHR43620">
    <property type="entry name" value="GLYCEROPHOSPHORYL DIESTER PHOSPHODIESTERASE"/>
    <property type="match status" value="1"/>
</dbReference>
<dbReference type="InterPro" id="IPR030395">
    <property type="entry name" value="GP_PDE_dom"/>
</dbReference>
<proteinExistence type="inferred from homology"/>
<keyword evidence="10" id="KW-1185">Reference proteome</keyword>
<organism evidence="9 10">
    <name type="scientific">Hyphobacterium lacteum</name>
    <dbReference type="NCBI Taxonomy" id="3116575"/>
    <lineage>
        <taxon>Bacteria</taxon>
        <taxon>Pseudomonadati</taxon>
        <taxon>Pseudomonadota</taxon>
        <taxon>Alphaproteobacteria</taxon>
        <taxon>Maricaulales</taxon>
        <taxon>Maricaulaceae</taxon>
        <taxon>Hyphobacterium</taxon>
    </lineage>
</organism>
<evidence type="ECO:0000256" key="3">
    <source>
        <dbReference type="ARBA" id="ARBA00022729"/>
    </source>
</evidence>
<accession>A0ABU7LTS5</accession>
<keyword evidence="4" id="KW-0319">Glycerol metabolism</keyword>
<sequence length="324" mass="35354">MKRWLVMIGLGLAACSASPQGNWNTLSGEAPLVIAHRGASGELPEHTLEAYTLAMEQGADVIEPDLVVTSDGVLVARHDAYLSTTTDVASHTEFAARRREMFGRDDWWVFDFTAEELRSLRAVQPQEGRDPSYDGQFLIPTFEEILTLVNQFEAECGCVIGIEPEVKHPAEFAAANLDPLPLLNQALLDHGLYAEDAPVVIQSFDAGFLVRMNAVAPVRLAMLYSSPDEEDGNMSGYTLEAVAQFADGLGANKALLLNPDGTSTGLLEQAHALGLEVHVWTVRDDREPLVGETVEDELRALYALGVDAVFTDFPVTALRVRDEM</sequence>
<evidence type="ECO:0000256" key="5">
    <source>
        <dbReference type="ARBA" id="ARBA00022801"/>
    </source>
</evidence>
<feature type="chain" id="PRO_5047416910" description="glycerophosphodiester phosphodiesterase" evidence="7">
    <location>
        <begin position="20"/>
        <end position="324"/>
    </location>
</feature>
<keyword evidence="5" id="KW-0378">Hydrolase</keyword>
<evidence type="ECO:0000256" key="6">
    <source>
        <dbReference type="ARBA" id="ARBA00047512"/>
    </source>
</evidence>
<evidence type="ECO:0000256" key="4">
    <source>
        <dbReference type="ARBA" id="ARBA00022798"/>
    </source>
</evidence>
<dbReference type="SUPFAM" id="SSF51695">
    <property type="entry name" value="PLC-like phosphodiesterases"/>
    <property type="match status" value="1"/>
</dbReference>
<feature type="domain" description="GP-PDE" evidence="8">
    <location>
        <begin position="31"/>
        <end position="321"/>
    </location>
</feature>
<keyword evidence="3 7" id="KW-0732">Signal</keyword>
<dbReference type="Proteomes" id="UP001354971">
    <property type="component" value="Unassembled WGS sequence"/>
</dbReference>
<evidence type="ECO:0000256" key="7">
    <source>
        <dbReference type="SAM" id="SignalP"/>
    </source>
</evidence>
<evidence type="ECO:0000313" key="9">
    <source>
        <dbReference type="EMBL" id="MEE2527293.1"/>
    </source>
</evidence>
<dbReference type="PROSITE" id="PS51704">
    <property type="entry name" value="GP_PDE"/>
    <property type="match status" value="1"/>
</dbReference>
<dbReference type="RefSeq" id="WP_330199955.1">
    <property type="nucleotide sequence ID" value="NZ_JAZDRP010000011.1"/>
</dbReference>
<evidence type="ECO:0000313" key="10">
    <source>
        <dbReference type="Proteomes" id="UP001354971"/>
    </source>
</evidence>
<dbReference type="Gene3D" id="3.20.20.190">
    <property type="entry name" value="Phosphatidylinositol (PI) phosphodiesterase"/>
    <property type="match status" value="1"/>
</dbReference>
<comment type="catalytic activity">
    <reaction evidence="6">
        <text>a sn-glycero-3-phosphodiester + H2O = an alcohol + sn-glycerol 3-phosphate + H(+)</text>
        <dbReference type="Rhea" id="RHEA:12969"/>
        <dbReference type="ChEBI" id="CHEBI:15377"/>
        <dbReference type="ChEBI" id="CHEBI:15378"/>
        <dbReference type="ChEBI" id="CHEBI:30879"/>
        <dbReference type="ChEBI" id="CHEBI:57597"/>
        <dbReference type="ChEBI" id="CHEBI:83408"/>
        <dbReference type="EC" id="3.1.4.46"/>
    </reaction>
</comment>